<accession>A0A371X8C2</accession>
<dbReference type="PANTHER" id="PTHR33608">
    <property type="entry name" value="BLL2464 PROTEIN"/>
    <property type="match status" value="1"/>
</dbReference>
<evidence type="ECO:0000259" key="1">
    <source>
        <dbReference type="Pfam" id="PF01882"/>
    </source>
</evidence>
<dbReference type="Pfam" id="PF01882">
    <property type="entry name" value="DUF58"/>
    <property type="match status" value="1"/>
</dbReference>
<keyword evidence="3" id="KW-1185">Reference proteome</keyword>
<dbReference type="PANTHER" id="PTHR33608:SF12">
    <property type="entry name" value="DUF58 DOMAIN-CONTAINING PROTEIN"/>
    <property type="match status" value="1"/>
</dbReference>
<evidence type="ECO:0000313" key="3">
    <source>
        <dbReference type="Proteomes" id="UP000264310"/>
    </source>
</evidence>
<comment type="caution">
    <text evidence="2">The sequence shown here is derived from an EMBL/GenBank/DDBJ whole genome shotgun (WGS) entry which is preliminary data.</text>
</comment>
<sequence length="312" mass="33977">MALPGAAGRDEATSVSAETLFALRHIVRHVPEHRLQPTGRHGGFIGKKRGNGLEIVDVRPFVDGDDARHIDAAATARTAKTHVRTFRDERERTALLIADFRSSMVWGTRRRLRSVAAAGALALAGWRVVEGGGRVALLAQGVDDQIYLPPRSRERAMAAVTATLEEVHRGSIGALETGRTGAASLEHLLEQAIARSSSGTTIVLASSLDDTGPGFDRLLVAARRRFEIVLLLIRDPFETHSPKGAYPFLVIGEDQTASMRWGFVASDRKDRMDRRIEALRSSGIDLRVVETNAEWAEIATALETVDGPGPRR</sequence>
<evidence type="ECO:0000313" key="2">
    <source>
        <dbReference type="EMBL" id="RFC65467.1"/>
    </source>
</evidence>
<dbReference type="AlphaFoldDB" id="A0A371X8C2"/>
<gene>
    <name evidence="2" type="ORF">DYI37_06535</name>
</gene>
<protein>
    <submittedName>
        <fullName evidence="2">DUF58 domain-containing protein</fullName>
    </submittedName>
</protein>
<dbReference type="Proteomes" id="UP000264310">
    <property type="component" value="Unassembled WGS sequence"/>
</dbReference>
<feature type="domain" description="DUF58" evidence="1">
    <location>
        <begin position="57"/>
        <end position="243"/>
    </location>
</feature>
<dbReference type="InterPro" id="IPR002881">
    <property type="entry name" value="DUF58"/>
</dbReference>
<dbReference type="OrthoDB" id="9776116at2"/>
<proteinExistence type="predicted"/>
<organism evidence="2 3">
    <name type="scientific">Fulvimarina endophytica</name>
    <dbReference type="NCBI Taxonomy" id="2293836"/>
    <lineage>
        <taxon>Bacteria</taxon>
        <taxon>Pseudomonadati</taxon>
        <taxon>Pseudomonadota</taxon>
        <taxon>Alphaproteobacteria</taxon>
        <taxon>Hyphomicrobiales</taxon>
        <taxon>Aurantimonadaceae</taxon>
        <taxon>Fulvimarina</taxon>
    </lineage>
</organism>
<dbReference type="EMBL" id="QURL01000002">
    <property type="protein sequence ID" value="RFC65467.1"/>
    <property type="molecule type" value="Genomic_DNA"/>
</dbReference>
<name>A0A371X8C2_9HYPH</name>
<reference evidence="2 3" key="1">
    <citation type="submission" date="2018-08" db="EMBL/GenBank/DDBJ databases">
        <title>Fulvimarina sp. 85, whole genome shotgun sequence.</title>
        <authorList>
            <person name="Tuo L."/>
        </authorList>
    </citation>
    <scope>NUCLEOTIDE SEQUENCE [LARGE SCALE GENOMIC DNA]</scope>
    <source>
        <strain evidence="2 3">85</strain>
    </source>
</reference>
<dbReference type="RefSeq" id="WP_116682363.1">
    <property type="nucleotide sequence ID" value="NZ_QURL01000002.1"/>
</dbReference>